<evidence type="ECO:0000259" key="1">
    <source>
        <dbReference type="PROSITE" id="PS51186"/>
    </source>
</evidence>
<protein>
    <submittedName>
        <fullName evidence="2">GNAT family N-acetyltransferase</fullName>
    </submittedName>
</protein>
<gene>
    <name evidence="2" type="ORF">GCM10023318_45910</name>
</gene>
<organism evidence="2 3">
    <name type="scientific">Nocardia callitridis</name>
    <dbReference type="NCBI Taxonomy" id="648753"/>
    <lineage>
        <taxon>Bacteria</taxon>
        <taxon>Bacillati</taxon>
        <taxon>Actinomycetota</taxon>
        <taxon>Actinomycetes</taxon>
        <taxon>Mycobacteriales</taxon>
        <taxon>Nocardiaceae</taxon>
        <taxon>Nocardia</taxon>
    </lineage>
</organism>
<dbReference type="InterPro" id="IPR000182">
    <property type="entry name" value="GNAT_dom"/>
</dbReference>
<dbReference type="InterPro" id="IPR016181">
    <property type="entry name" value="Acyl_CoA_acyltransferase"/>
</dbReference>
<evidence type="ECO:0000313" key="3">
    <source>
        <dbReference type="Proteomes" id="UP001500603"/>
    </source>
</evidence>
<name>A0ABP9KRN4_9NOCA</name>
<dbReference type="EMBL" id="BAABJM010000005">
    <property type="protein sequence ID" value="GAA5062357.1"/>
    <property type="molecule type" value="Genomic_DNA"/>
</dbReference>
<feature type="domain" description="N-acetyltransferase" evidence="1">
    <location>
        <begin position="6"/>
        <end position="164"/>
    </location>
</feature>
<dbReference type="SUPFAM" id="SSF55729">
    <property type="entry name" value="Acyl-CoA N-acyltransferases (Nat)"/>
    <property type="match status" value="1"/>
</dbReference>
<keyword evidence="3" id="KW-1185">Reference proteome</keyword>
<dbReference type="PROSITE" id="PS51186">
    <property type="entry name" value="GNAT"/>
    <property type="match status" value="1"/>
</dbReference>
<dbReference type="Proteomes" id="UP001500603">
    <property type="component" value="Unassembled WGS sequence"/>
</dbReference>
<dbReference type="RefSeq" id="WP_345497796.1">
    <property type="nucleotide sequence ID" value="NZ_BAABJM010000005.1"/>
</dbReference>
<sequence>MTPPTWQITPLRAEHSLGVARCHIACWREAYPGIVPAHVLAAFDPHRAAQRWERLAMTDPGNTRIATIDTEVIGFAEVGVPRERHTRPPRELRAIYVRASRYGSGLADELLDAVLSPTTPCALWVFEENHRARAFYRRHGFVPDGRRRVESFTTATEIRMVRHP</sequence>
<dbReference type="Gene3D" id="3.40.630.30">
    <property type="match status" value="1"/>
</dbReference>
<reference evidence="3" key="1">
    <citation type="journal article" date="2019" name="Int. J. Syst. Evol. Microbiol.">
        <title>The Global Catalogue of Microorganisms (GCM) 10K type strain sequencing project: providing services to taxonomists for standard genome sequencing and annotation.</title>
        <authorList>
            <consortium name="The Broad Institute Genomics Platform"/>
            <consortium name="The Broad Institute Genome Sequencing Center for Infectious Disease"/>
            <person name="Wu L."/>
            <person name="Ma J."/>
        </authorList>
    </citation>
    <scope>NUCLEOTIDE SEQUENCE [LARGE SCALE GENOMIC DNA]</scope>
    <source>
        <strain evidence="3">JCM 18298</strain>
    </source>
</reference>
<dbReference type="Pfam" id="PF00583">
    <property type="entry name" value="Acetyltransf_1"/>
    <property type="match status" value="1"/>
</dbReference>
<comment type="caution">
    <text evidence="2">The sequence shown here is derived from an EMBL/GenBank/DDBJ whole genome shotgun (WGS) entry which is preliminary data.</text>
</comment>
<proteinExistence type="predicted"/>
<evidence type="ECO:0000313" key="2">
    <source>
        <dbReference type="EMBL" id="GAA5062357.1"/>
    </source>
</evidence>
<accession>A0ABP9KRN4</accession>